<evidence type="ECO:0000256" key="7">
    <source>
        <dbReference type="SAM" id="Phobius"/>
    </source>
</evidence>
<name>A0A495E693_9FLAO</name>
<dbReference type="InterPro" id="IPR053934">
    <property type="entry name" value="HTTM_dom"/>
</dbReference>
<evidence type="ECO:0000256" key="3">
    <source>
        <dbReference type="ARBA" id="ARBA00022989"/>
    </source>
</evidence>
<keyword evidence="3 7" id="KW-1133">Transmembrane helix</keyword>
<dbReference type="GO" id="GO:0012505">
    <property type="term" value="C:endomembrane system"/>
    <property type="evidence" value="ECO:0007669"/>
    <property type="project" value="UniProtKB-SubCell"/>
</dbReference>
<feature type="transmembrane region" description="Helical" evidence="7">
    <location>
        <begin position="246"/>
        <end position="279"/>
    </location>
</feature>
<dbReference type="EMBL" id="RBIQ01000009">
    <property type="protein sequence ID" value="RKR12306.1"/>
    <property type="molecule type" value="Genomic_DNA"/>
</dbReference>
<dbReference type="PANTHER" id="PTHR12639">
    <property type="entry name" value="VITAMIN K-DEPENDENT GAMMA-CARBOXYLASE"/>
    <property type="match status" value="1"/>
</dbReference>
<evidence type="ECO:0000256" key="4">
    <source>
        <dbReference type="ARBA" id="ARBA00023136"/>
    </source>
</evidence>
<evidence type="ECO:0000256" key="1">
    <source>
        <dbReference type="ARBA" id="ARBA00004127"/>
    </source>
</evidence>
<dbReference type="Proteomes" id="UP000269412">
    <property type="component" value="Unassembled WGS sequence"/>
</dbReference>
<keyword evidence="6" id="KW-0456">Lyase</keyword>
<evidence type="ECO:0000313" key="9">
    <source>
        <dbReference type="EMBL" id="RKR12306.1"/>
    </source>
</evidence>
<evidence type="ECO:0000259" key="8">
    <source>
        <dbReference type="SMART" id="SM00752"/>
    </source>
</evidence>
<keyword evidence="10" id="KW-1185">Reference proteome</keyword>
<dbReference type="Pfam" id="PF22777">
    <property type="entry name" value="VKGC_lumenal_dom"/>
    <property type="match status" value="1"/>
</dbReference>
<dbReference type="PANTHER" id="PTHR12639:SF7">
    <property type="entry name" value="HTTM DOMAIN-CONTAINING PROTEIN"/>
    <property type="match status" value="1"/>
</dbReference>
<feature type="transmembrane region" description="Helical" evidence="7">
    <location>
        <begin position="218"/>
        <end position="239"/>
    </location>
</feature>
<reference evidence="9 10" key="1">
    <citation type="submission" date="2018-10" db="EMBL/GenBank/DDBJ databases">
        <title>Genomic Encyclopedia of Archaeal and Bacterial Type Strains, Phase II (KMG-II): from individual species to whole genera.</title>
        <authorList>
            <person name="Goeker M."/>
        </authorList>
    </citation>
    <scope>NUCLEOTIDE SEQUENCE [LARGE SCALE GENOMIC DNA]</scope>
    <source>
        <strain evidence="9 10">DSM 25230</strain>
    </source>
</reference>
<feature type="transmembrane region" description="Helical" evidence="7">
    <location>
        <begin position="168"/>
        <end position="185"/>
    </location>
</feature>
<accession>A0A495E693</accession>
<feature type="domain" description="HTTM-like" evidence="8">
    <location>
        <begin position="24"/>
        <end position="283"/>
    </location>
</feature>
<feature type="transmembrane region" description="Helical" evidence="7">
    <location>
        <begin position="318"/>
        <end position="338"/>
    </location>
</feature>
<dbReference type="GO" id="GO:0008488">
    <property type="term" value="F:gamma-glutamyl carboxylase activity"/>
    <property type="evidence" value="ECO:0007669"/>
    <property type="project" value="InterPro"/>
</dbReference>
<dbReference type="InterPro" id="IPR011020">
    <property type="entry name" value="HTTM-like"/>
</dbReference>
<dbReference type="InterPro" id="IPR007782">
    <property type="entry name" value="VKG_COase"/>
</dbReference>
<sequence length="469" mass="55114">MSGSDNLFCFFAENMKSYYSKYLEKKASSASLAVFRIGFGVMMFISIIRFWSKGWIDTLYVAPTFHFKYFGFSWVTALGEYTYVLFFICGVSAFLVALGYKYRIAIIVFFLSFTYIELLDKATYLNHYYFVSIASFLLIFLPANAYFSLDAVKRKREYLFVPKWTVDAIKLLLGIVYFYAGLAKINSDWLFKAMPLKIWLPSKYDIPVLGTTLMQENWFHYAMSWSGMLYDLCIPFLLLYKKTRNVAFVLVVVFHLFTRILFPIGMFPYIMIIGSIIFFDASSHQKLIDFVSKTFNPFKGKWDLVASKQTRVKPVNKLALYVVVSFFAFQLVFPWRYLVYPGELFWTEEGYRFSWRVMLMEKMGVANFKIVDAKTKKFFYVDNSDFLTPLQEKQMSFQPDFILEYAHFLGNHFTKKGHKNVQVFVDSYVALNGRLSQPFIDKSVDLYQEKESFKHKKWIVPFNDEIKGL</sequence>
<dbReference type="GO" id="GO:0019842">
    <property type="term" value="F:vitamin binding"/>
    <property type="evidence" value="ECO:0007669"/>
    <property type="project" value="TreeGrafter"/>
</dbReference>
<feature type="transmembrane region" description="Helical" evidence="7">
    <location>
        <begin position="30"/>
        <end position="51"/>
    </location>
</feature>
<protein>
    <submittedName>
        <fullName evidence="9">Vitamin K-dependent gamma-carboxylase-like protein</fullName>
    </submittedName>
</protein>
<feature type="transmembrane region" description="Helical" evidence="7">
    <location>
        <begin position="128"/>
        <end position="147"/>
    </location>
</feature>
<feature type="transmembrane region" description="Helical" evidence="7">
    <location>
        <begin position="104"/>
        <end position="122"/>
    </location>
</feature>
<dbReference type="SMART" id="SM00752">
    <property type="entry name" value="HTTM"/>
    <property type="match status" value="1"/>
</dbReference>
<evidence type="ECO:0000256" key="5">
    <source>
        <dbReference type="ARBA" id="ARBA00023157"/>
    </source>
</evidence>
<dbReference type="AlphaFoldDB" id="A0A495E693"/>
<dbReference type="InterPro" id="IPR053935">
    <property type="entry name" value="VKGC_lumenal_dom"/>
</dbReference>
<comment type="subcellular location">
    <subcellularLocation>
        <location evidence="1">Endomembrane system</location>
        <topology evidence="1">Multi-pass membrane protein</topology>
    </subcellularLocation>
</comment>
<evidence type="ECO:0000256" key="2">
    <source>
        <dbReference type="ARBA" id="ARBA00022692"/>
    </source>
</evidence>
<feature type="transmembrane region" description="Helical" evidence="7">
    <location>
        <begin position="71"/>
        <end position="97"/>
    </location>
</feature>
<dbReference type="Pfam" id="PF05090">
    <property type="entry name" value="HTTM"/>
    <property type="match status" value="1"/>
</dbReference>
<keyword evidence="4 7" id="KW-0472">Membrane</keyword>
<evidence type="ECO:0000313" key="10">
    <source>
        <dbReference type="Proteomes" id="UP000269412"/>
    </source>
</evidence>
<keyword evidence="5" id="KW-1015">Disulfide bond</keyword>
<comment type="caution">
    <text evidence="9">The sequence shown here is derived from an EMBL/GenBank/DDBJ whole genome shotgun (WGS) entry which is preliminary data.</text>
</comment>
<gene>
    <name evidence="9" type="ORF">CLV91_2432</name>
</gene>
<proteinExistence type="predicted"/>
<organism evidence="9 10">
    <name type="scientific">Maribacter vaceletii</name>
    <dbReference type="NCBI Taxonomy" id="1206816"/>
    <lineage>
        <taxon>Bacteria</taxon>
        <taxon>Pseudomonadati</taxon>
        <taxon>Bacteroidota</taxon>
        <taxon>Flavobacteriia</taxon>
        <taxon>Flavobacteriales</taxon>
        <taxon>Flavobacteriaceae</taxon>
        <taxon>Maribacter</taxon>
    </lineage>
</organism>
<keyword evidence="2 7" id="KW-0812">Transmembrane</keyword>
<evidence type="ECO:0000256" key="6">
    <source>
        <dbReference type="ARBA" id="ARBA00023239"/>
    </source>
</evidence>